<dbReference type="EMBL" id="KN822074">
    <property type="protein sequence ID" value="KIM59439.1"/>
    <property type="molecule type" value="Genomic_DNA"/>
</dbReference>
<dbReference type="AlphaFoldDB" id="A0A0C3DTB5"/>
<name>A0A0C3DTB5_9AGAM</name>
<dbReference type="InParanoid" id="A0A0C3DTB5"/>
<keyword evidence="2" id="KW-1185">Reference proteome</keyword>
<organism evidence="1 2">
    <name type="scientific">Scleroderma citrinum Foug A</name>
    <dbReference type="NCBI Taxonomy" id="1036808"/>
    <lineage>
        <taxon>Eukaryota</taxon>
        <taxon>Fungi</taxon>
        <taxon>Dikarya</taxon>
        <taxon>Basidiomycota</taxon>
        <taxon>Agaricomycotina</taxon>
        <taxon>Agaricomycetes</taxon>
        <taxon>Agaricomycetidae</taxon>
        <taxon>Boletales</taxon>
        <taxon>Sclerodermatineae</taxon>
        <taxon>Sclerodermataceae</taxon>
        <taxon>Scleroderma</taxon>
    </lineage>
</organism>
<proteinExistence type="predicted"/>
<reference evidence="1 2" key="1">
    <citation type="submission" date="2014-04" db="EMBL/GenBank/DDBJ databases">
        <authorList>
            <consortium name="DOE Joint Genome Institute"/>
            <person name="Kuo A."/>
            <person name="Kohler A."/>
            <person name="Nagy L.G."/>
            <person name="Floudas D."/>
            <person name="Copeland A."/>
            <person name="Barry K.W."/>
            <person name="Cichocki N."/>
            <person name="Veneault-Fourrey C."/>
            <person name="LaButti K."/>
            <person name="Lindquist E.A."/>
            <person name="Lipzen A."/>
            <person name="Lundell T."/>
            <person name="Morin E."/>
            <person name="Murat C."/>
            <person name="Sun H."/>
            <person name="Tunlid A."/>
            <person name="Henrissat B."/>
            <person name="Grigoriev I.V."/>
            <person name="Hibbett D.S."/>
            <person name="Martin F."/>
            <person name="Nordberg H.P."/>
            <person name="Cantor M.N."/>
            <person name="Hua S.X."/>
        </authorList>
    </citation>
    <scope>NUCLEOTIDE SEQUENCE [LARGE SCALE GENOMIC DNA]</scope>
    <source>
        <strain evidence="1 2">Foug A</strain>
    </source>
</reference>
<reference evidence="2" key="2">
    <citation type="submission" date="2015-01" db="EMBL/GenBank/DDBJ databases">
        <title>Evolutionary Origins and Diversification of the Mycorrhizal Mutualists.</title>
        <authorList>
            <consortium name="DOE Joint Genome Institute"/>
            <consortium name="Mycorrhizal Genomics Consortium"/>
            <person name="Kohler A."/>
            <person name="Kuo A."/>
            <person name="Nagy L.G."/>
            <person name="Floudas D."/>
            <person name="Copeland A."/>
            <person name="Barry K.W."/>
            <person name="Cichocki N."/>
            <person name="Veneault-Fourrey C."/>
            <person name="LaButti K."/>
            <person name="Lindquist E.A."/>
            <person name="Lipzen A."/>
            <person name="Lundell T."/>
            <person name="Morin E."/>
            <person name="Murat C."/>
            <person name="Riley R."/>
            <person name="Ohm R."/>
            <person name="Sun H."/>
            <person name="Tunlid A."/>
            <person name="Henrissat B."/>
            <person name="Grigoriev I.V."/>
            <person name="Hibbett D.S."/>
            <person name="Martin F."/>
        </authorList>
    </citation>
    <scope>NUCLEOTIDE SEQUENCE [LARGE SCALE GENOMIC DNA]</scope>
    <source>
        <strain evidence="2">Foug A</strain>
    </source>
</reference>
<sequence length="98" mass="10723">METTGVVDGCLTLYLVRDRIGQCAASRTCTGSQWNGHESITGSSPTRHMFILMSSCTWSMKYAWGNMTPALGTSHEPYHRLQCYRSPHPVATGAIGVT</sequence>
<protein>
    <submittedName>
        <fullName evidence="1">Uncharacterized protein</fullName>
    </submittedName>
</protein>
<dbReference type="HOGENOM" id="CLU_2334891_0_0_1"/>
<gene>
    <name evidence="1" type="ORF">SCLCIDRAFT_1217802</name>
</gene>
<evidence type="ECO:0000313" key="1">
    <source>
        <dbReference type="EMBL" id="KIM59439.1"/>
    </source>
</evidence>
<dbReference type="Proteomes" id="UP000053989">
    <property type="component" value="Unassembled WGS sequence"/>
</dbReference>
<accession>A0A0C3DTB5</accession>
<evidence type="ECO:0000313" key="2">
    <source>
        <dbReference type="Proteomes" id="UP000053989"/>
    </source>
</evidence>